<dbReference type="GO" id="GO:0005829">
    <property type="term" value="C:cytosol"/>
    <property type="evidence" value="ECO:0007669"/>
    <property type="project" value="TreeGrafter"/>
</dbReference>
<feature type="modified residue" description="N6-(pyridoxal phosphate)lysine" evidence="6">
    <location>
        <position position="205"/>
    </location>
</feature>
<keyword evidence="4" id="KW-0663">Pyridoxal phosphate</keyword>
<dbReference type="NCBIfam" id="NF041359">
    <property type="entry name" value="GntG_guanitoxin"/>
    <property type="match status" value="1"/>
</dbReference>
<comment type="similarity">
    <text evidence="2">Belongs to the threonine aldolase family.</text>
</comment>
<evidence type="ECO:0000313" key="9">
    <source>
        <dbReference type="Proteomes" id="UP000012046"/>
    </source>
</evidence>
<dbReference type="Gene3D" id="3.40.640.10">
    <property type="entry name" value="Type I PLP-dependent aspartate aminotransferase-like (Major domain)"/>
    <property type="match status" value="1"/>
</dbReference>
<reference evidence="8 9" key="1">
    <citation type="journal article" date="2012" name="J. Bacteriol.">
        <title>Genome Sequence of Extracellular-Protease-Producing Alishewanella jeotgali Isolated from Traditional Korean Fermented Seafood.</title>
        <authorList>
            <person name="Jung J."/>
            <person name="Chun J."/>
            <person name="Park W."/>
        </authorList>
    </citation>
    <scope>NUCLEOTIDE SEQUENCE [LARGE SCALE GENOMIC DNA]</scope>
    <source>
        <strain evidence="8 9">KCTC 22429</strain>
    </source>
</reference>
<sequence length="360" mass="39037">MPDFRSDTVTRPSHAMKEAMFHAALGDDVFNDDPTTLALQDYAAKMLGFDAALFAPSGTQTNLIALMSHCQRGDEAIVGQQWHTYKWEGGGMAVLGSIQPQPLALQDDGTLALQDIQDAIKPDDPHFARTRLIVIENTVGGKVLPLSYMQQVAALAKANNLQCHIDGARLFNAAVALAPNHQLSPQAMARALCQGYDSVSICLSKGLGAPVGSLLLGSADFIQRARRIRKMLGGGMRQTGVITAAGLYALQHNIERLAEDHANARLLAEGLQALSQQGRFAGQLKVLPVQTNILFTELPLALADALQHFLAQHQVQLTASNYANASSQFKRMRWVCHLDISRGDIEQTLDLLARFAHSEA</sequence>
<evidence type="ECO:0000256" key="4">
    <source>
        <dbReference type="ARBA" id="ARBA00022898"/>
    </source>
</evidence>
<evidence type="ECO:0000256" key="1">
    <source>
        <dbReference type="ARBA" id="ARBA00001933"/>
    </source>
</evidence>
<dbReference type="PIRSF" id="PIRSF017617">
    <property type="entry name" value="Thr_aldolase"/>
    <property type="match status" value="1"/>
</dbReference>
<comment type="cofactor">
    <cofactor evidence="1">
        <name>pyridoxal 5'-phosphate</name>
        <dbReference type="ChEBI" id="CHEBI:597326"/>
    </cofactor>
</comment>
<dbReference type="NCBIfam" id="NF007825">
    <property type="entry name" value="PRK10534.1"/>
    <property type="match status" value="1"/>
</dbReference>
<evidence type="ECO:0000256" key="3">
    <source>
        <dbReference type="ARBA" id="ARBA00011881"/>
    </source>
</evidence>
<dbReference type="AlphaFoldDB" id="H3ZEW5"/>
<name>H3ZEW5_9ALTE</name>
<organism evidence="8 9">
    <name type="scientific">Alishewanella jeotgali KCTC 22429</name>
    <dbReference type="NCBI Taxonomy" id="1129374"/>
    <lineage>
        <taxon>Bacteria</taxon>
        <taxon>Pseudomonadati</taxon>
        <taxon>Pseudomonadota</taxon>
        <taxon>Gammaproteobacteria</taxon>
        <taxon>Alteromonadales</taxon>
        <taxon>Alteromonadaceae</taxon>
        <taxon>Alishewanella</taxon>
    </lineage>
</organism>
<dbReference type="RefSeq" id="WP_008950679.1">
    <property type="nucleotide sequence ID" value="NZ_AHTH01000027.1"/>
</dbReference>
<dbReference type="Pfam" id="PF01212">
    <property type="entry name" value="Beta_elim_lyase"/>
    <property type="match status" value="1"/>
</dbReference>
<evidence type="ECO:0000313" key="8">
    <source>
        <dbReference type="EMBL" id="EHR40884.1"/>
    </source>
</evidence>
<dbReference type="EMBL" id="AHTH01000027">
    <property type="protein sequence ID" value="EHR40884.1"/>
    <property type="molecule type" value="Genomic_DNA"/>
</dbReference>
<evidence type="ECO:0000256" key="2">
    <source>
        <dbReference type="ARBA" id="ARBA00006966"/>
    </source>
</evidence>
<gene>
    <name evidence="8" type="ORF">AJE_09499</name>
</gene>
<comment type="subunit">
    <text evidence="3">Homotetramer.</text>
</comment>
<keyword evidence="5" id="KW-0456">Lyase</keyword>
<dbReference type="SUPFAM" id="SSF53383">
    <property type="entry name" value="PLP-dependent transferases"/>
    <property type="match status" value="1"/>
</dbReference>
<dbReference type="eggNOG" id="COG2008">
    <property type="taxonomic scope" value="Bacteria"/>
</dbReference>
<feature type="domain" description="Aromatic amino acid beta-eliminating lyase/threonine aldolase" evidence="7">
    <location>
        <begin position="3"/>
        <end position="275"/>
    </location>
</feature>
<dbReference type="GO" id="GO:0006545">
    <property type="term" value="P:glycine biosynthetic process"/>
    <property type="evidence" value="ECO:0007669"/>
    <property type="project" value="TreeGrafter"/>
</dbReference>
<accession>H3ZEW5</accession>
<dbReference type="InterPro" id="IPR015421">
    <property type="entry name" value="PyrdxlP-dep_Trfase_major"/>
</dbReference>
<comment type="caution">
    <text evidence="8">The sequence shown here is derived from an EMBL/GenBank/DDBJ whole genome shotgun (WGS) entry which is preliminary data.</text>
</comment>
<proteinExistence type="inferred from homology"/>
<protein>
    <submittedName>
        <fullName evidence="8">Threonine aldolase</fullName>
    </submittedName>
</protein>
<dbReference type="GO" id="GO:0006567">
    <property type="term" value="P:L-threonine catabolic process"/>
    <property type="evidence" value="ECO:0007669"/>
    <property type="project" value="TreeGrafter"/>
</dbReference>
<dbReference type="FunFam" id="3.40.640.10:FF:000030">
    <property type="entry name" value="Low-specificity L-threonine aldolase"/>
    <property type="match status" value="1"/>
</dbReference>
<evidence type="ECO:0000256" key="6">
    <source>
        <dbReference type="PIRSR" id="PIRSR017617-1"/>
    </source>
</evidence>
<dbReference type="STRING" id="1129374.AJE_09499"/>
<dbReference type="InterPro" id="IPR015424">
    <property type="entry name" value="PyrdxlP-dep_Trfase"/>
</dbReference>
<evidence type="ECO:0000259" key="7">
    <source>
        <dbReference type="Pfam" id="PF01212"/>
    </source>
</evidence>
<evidence type="ECO:0000256" key="5">
    <source>
        <dbReference type="ARBA" id="ARBA00023239"/>
    </source>
</evidence>
<dbReference type="Proteomes" id="UP000012046">
    <property type="component" value="Unassembled WGS sequence"/>
</dbReference>
<dbReference type="PANTHER" id="PTHR48097">
    <property type="entry name" value="L-THREONINE ALDOLASE-RELATED"/>
    <property type="match status" value="1"/>
</dbReference>
<dbReference type="Gene3D" id="3.90.1150.10">
    <property type="entry name" value="Aspartate Aminotransferase, domain 1"/>
    <property type="match status" value="1"/>
</dbReference>
<dbReference type="InterPro" id="IPR023603">
    <property type="entry name" value="Low_specificity_L-TA-like"/>
</dbReference>
<keyword evidence="9" id="KW-1185">Reference proteome</keyword>
<dbReference type="PANTHER" id="PTHR48097:SF9">
    <property type="entry name" value="L-THREONINE ALDOLASE"/>
    <property type="match status" value="1"/>
</dbReference>
<dbReference type="InterPro" id="IPR015422">
    <property type="entry name" value="PyrdxlP-dep_Trfase_small"/>
</dbReference>
<dbReference type="GO" id="GO:0008732">
    <property type="term" value="F:L-allo-threonine aldolase activity"/>
    <property type="evidence" value="ECO:0007669"/>
    <property type="project" value="TreeGrafter"/>
</dbReference>
<dbReference type="PATRIC" id="fig|1129374.4.peg.1891"/>
<dbReference type="InterPro" id="IPR001597">
    <property type="entry name" value="ArAA_b-elim_lyase/Thr_aldolase"/>
</dbReference>